<dbReference type="InterPro" id="IPR051161">
    <property type="entry name" value="Mannose-6P_isomerase_type2"/>
</dbReference>
<dbReference type="Pfam" id="PF22640">
    <property type="entry name" value="ManC_GMP_beta-helix"/>
    <property type="match status" value="1"/>
</dbReference>
<dbReference type="SUPFAM" id="SSF51182">
    <property type="entry name" value="RmlC-like cupins"/>
    <property type="match status" value="1"/>
</dbReference>
<evidence type="ECO:0000256" key="1">
    <source>
        <dbReference type="ARBA" id="ARBA00006115"/>
    </source>
</evidence>
<evidence type="ECO:0000259" key="11">
    <source>
        <dbReference type="Pfam" id="PF22640"/>
    </source>
</evidence>
<evidence type="ECO:0000256" key="4">
    <source>
        <dbReference type="ARBA" id="ARBA00022695"/>
    </source>
</evidence>
<dbReference type="GO" id="GO:0016853">
    <property type="term" value="F:isomerase activity"/>
    <property type="evidence" value="ECO:0007669"/>
    <property type="project" value="UniProtKB-KW"/>
</dbReference>
<dbReference type="OrthoDB" id="9806359at2"/>
<dbReference type="RefSeq" id="WP_115568831.1">
    <property type="nucleotide sequence ID" value="NZ_NXLV01000001.1"/>
</dbReference>
<dbReference type="GO" id="GO:0005525">
    <property type="term" value="F:GTP binding"/>
    <property type="evidence" value="ECO:0007669"/>
    <property type="project" value="UniProtKB-KW"/>
</dbReference>
<dbReference type="CDD" id="cd02509">
    <property type="entry name" value="GDP-M1P_Guanylyltransferase"/>
    <property type="match status" value="1"/>
</dbReference>
<dbReference type="AlphaFoldDB" id="A0A3D8J5X6"/>
<dbReference type="Gene3D" id="3.90.550.10">
    <property type="entry name" value="Spore Coat Polysaccharide Biosynthesis Protein SpsA, Chain A"/>
    <property type="match status" value="1"/>
</dbReference>
<evidence type="ECO:0000256" key="6">
    <source>
        <dbReference type="ARBA" id="ARBA00023134"/>
    </source>
</evidence>
<dbReference type="InterPro" id="IPR001538">
    <property type="entry name" value="Man6P_isomerase-2_C"/>
</dbReference>
<dbReference type="EMBL" id="NXLV01000001">
    <property type="protein sequence ID" value="RDU72201.1"/>
    <property type="molecule type" value="Genomic_DNA"/>
</dbReference>
<proteinExistence type="inferred from homology"/>
<feature type="domain" description="Mannose-6-phosphate isomerase type II C-terminal" evidence="10">
    <location>
        <begin position="347"/>
        <end position="456"/>
    </location>
</feature>
<dbReference type="GO" id="GO:0000271">
    <property type="term" value="P:polysaccharide biosynthetic process"/>
    <property type="evidence" value="ECO:0007669"/>
    <property type="project" value="InterPro"/>
</dbReference>
<dbReference type="InterPro" id="IPR049577">
    <property type="entry name" value="GMPP_N"/>
</dbReference>
<name>A0A3D8J5X6_9HELI</name>
<dbReference type="FunFam" id="2.60.120.10:FF:000032">
    <property type="entry name" value="Mannose-1-phosphate guanylyltransferase/mannose-6-phosphate isomerase"/>
    <property type="match status" value="1"/>
</dbReference>
<evidence type="ECO:0000259" key="9">
    <source>
        <dbReference type="Pfam" id="PF00483"/>
    </source>
</evidence>
<evidence type="ECO:0000256" key="8">
    <source>
        <dbReference type="RuleBase" id="RU004190"/>
    </source>
</evidence>
<feature type="domain" description="Nucleotidyl transferase" evidence="9">
    <location>
        <begin position="4"/>
        <end position="276"/>
    </location>
</feature>
<dbReference type="NCBIfam" id="TIGR01479">
    <property type="entry name" value="GMP_PMI"/>
    <property type="match status" value="1"/>
</dbReference>
<evidence type="ECO:0000313" key="13">
    <source>
        <dbReference type="Proteomes" id="UP000257045"/>
    </source>
</evidence>
<gene>
    <name evidence="12" type="ORF">CQA58_00940</name>
</gene>
<evidence type="ECO:0000256" key="2">
    <source>
        <dbReference type="ARBA" id="ARBA00012387"/>
    </source>
</evidence>
<dbReference type="InterPro" id="IPR029044">
    <property type="entry name" value="Nucleotide-diphossugar_trans"/>
</dbReference>
<keyword evidence="3 12" id="KW-0808">Transferase</keyword>
<dbReference type="InterPro" id="IPR011051">
    <property type="entry name" value="RmlC_Cupin_sf"/>
</dbReference>
<dbReference type="SUPFAM" id="SSF53448">
    <property type="entry name" value="Nucleotide-diphospho-sugar transferases"/>
    <property type="match status" value="1"/>
</dbReference>
<protein>
    <recommendedName>
        <fullName evidence="2">mannose-1-phosphate guanylyltransferase</fullName>
        <ecNumber evidence="2">2.7.7.13</ecNumber>
    </recommendedName>
</protein>
<dbReference type="CDD" id="cd02213">
    <property type="entry name" value="cupin_PMI_typeII_C"/>
    <property type="match status" value="1"/>
</dbReference>
<dbReference type="Proteomes" id="UP000257045">
    <property type="component" value="Unassembled WGS sequence"/>
</dbReference>
<comment type="caution">
    <text evidence="12">The sequence shown here is derived from an EMBL/GenBank/DDBJ whole genome shotgun (WGS) entry which is preliminary data.</text>
</comment>
<keyword evidence="6" id="KW-0342">GTP-binding</keyword>
<sequence length="461" mass="52526">MKIFILCGGSGTRLWPLSRDSLPKQFVPLFAHSETLFQKTLKRSSDLLKELQIEGEIGVITNKEHYFLIQQEAKDLQIPISSYLLEDSPRDTAGAVVLSALSSNPEELVLVVPSDHIINNLTLFSQSIQEALNLAKEGKIITFGITPTSPHTGYGYIHSKGNEVLGFYEKPALERAREYFESKEYFWNSGMFCFKAQSLLEECKIYASELLEKAKEVYEKSEREQNYIWLTHMSEIPKISIDYALMEKTQKIAMVKGEFDWNDVGSFDSLKEEFVADSEGNISTSELYSKESNDNFIIANKPIATIGVQNLTIIDTKDALLIAQNGRTQEIKDIVNTLKSHSHPSTLTHPLTYRPWGSYEVLEESANYKIKKIIVLPQKRLSLQKHFHRNEHWIIVSGSALVKIGEREIFLQKNQSTYIPMGTPHRLENPGQMDLVMIEVQVGDYVGEDDIVRIEDDYHRA</sequence>
<dbReference type="InterPro" id="IPR054566">
    <property type="entry name" value="ManC/GMP-like_b-helix"/>
</dbReference>
<dbReference type="Pfam" id="PF01050">
    <property type="entry name" value="MannoseP_isomer"/>
    <property type="match status" value="1"/>
</dbReference>
<accession>A0A3D8J5X6</accession>
<keyword evidence="5" id="KW-0547">Nucleotide-binding</keyword>
<keyword evidence="13" id="KW-1185">Reference proteome</keyword>
<keyword evidence="12" id="KW-0413">Isomerase</keyword>
<keyword evidence="4 12" id="KW-0548">Nucleotidyltransferase</keyword>
<comment type="catalytic activity">
    <reaction evidence="7">
        <text>alpha-D-mannose 1-phosphate + GTP + H(+) = GDP-alpha-D-mannose + diphosphate</text>
        <dbReference type="Rhea" id="RHEA:15229"/>
        <dbReference type="ChEBI" id="CHEBI:15378"/>
        <dbReference type="ChEBI" id="CHEBI:33019"/>
        <dbReference type="ChEBI" id="CHEBI:37565"/>
        <dbReference type="ChEBI" id="CHEBI:57527"/>
        <dbReference type="ChEBI" id="CHEBI:58409"/>
        <dbReference type="EC" id="2.7.7.13"/>
    </reaction>
</comment>
<dbReference type="GO" id="GO:0004475">
    <property type="term" value="F:mannose-1-phosphate guanylyltransferase (GTP) activity"/>
    <property type="evidence" value="ECO:0007669"/>
    <property type="project" value="UniProtKB-EC"/>
</dbReference>
<evidence type="ECO:0000256" key="7">
    <source>
        <dbReference type="ARBA" id="ARBA00047343"/>
    </source>
</evidence>
<evidence type="ECO:0000256" key="3">
    <source>
        <dbReference type="ARBA" id="ARBA00022679"/>
    </source>
</evidence>
<dbReference type="EC" id="2.7.7.13" evidence="2"/>
<dbReference type="PANTHER" id="PTHR46390">
    <property type="entry name" value="MANNOSE-1-PHOSPHATE GUANYLYLTRANSFERASE"/>
    <property type="match status" value="1"/>
</dbReference>
<evidence type="ECO:0000313" key="12">
    <source>
        <dbReference type="EMBL" id="RDU72201.1"/>
    </source>
</evidence>
<feature type="domain" description="MannoseP isomerase/GMP-like beta-helix" evidence="11">
    <location>
        <begin position="292"/>
        <end position="338"/>
    </location>
</feature>
<dbReference type="GO" id="GO:0009298">
    <property type="term" value="P:GDP-mannose biosynthetic process"/>
    <property type="evidence" value="ECO:0007669"/>
    <property type="project" value="TreeGrafter"/>
</dbReference>
<dbReference type="PANTHER" id="PTHR46390:SF1">
    <property type="entry name" value="MANNOSE-1-PHOSPHATE GUANYLYLTRANSFERASE"/>
    <property type="match status" value="1"/>
</dbReference>
<organism evidence="12 13">
    <name type="scientific">Helicobacter brantae</name>
    <dbReference type="NCBI Taxonomy" id="375927"/>
    <lineage>
        <taxon>Bacteria</taxon>
        <taxon>Pseudomonadati</taxon>
        <taxon>Campylobacterota</taxon>
        <taxon>Epsilonproteobacteria</taxon>
        <taxon>Campylobacterales</taxon>
        <taxon>Helicobacteraceae</taxon>
        <taxon>Helicobacter</taxon>
    </lineage>
</organism>
<dbReference type="InterPro" id="IPR006375">
    <property type="entry name" value="Man1P_GuaTrfase/Man6P_Isoase"/>
</dbReference>
<reference evidence="12 13" key="1">
    <citation type="submission" date="2018-04" db="EMBL/GenBank/DDBJ databases">
        <title>Novel Campyloabacter and Helicobacter Species and Strains.</title>
        <authorList>
            <person name="Mannion A.J."/>
            <person name="Shen Z."/>
            <person name="Fox J.G."/>
        </authorList>
    </citation>
    <scope>NUCLEOTIDE SEQUENCE [LARGE SCALE GENOMIC DNA]</scope>
    <source>
        <strain evidence="12 13">MIT 04-9366</strain>
    </source>
</reference>
<evidence type="ECO:0000256" key="5">
    <source>
        <dbReference type="ARBA" id="ARBA00022741"/>
    </source>
</evidence>
<dbReference type="Pfam" id="PF00483">
    <property type="entry name" value="NTP_transferase"/>
    <property type="match status" value="1"/>
</dbReference>
<evidence type="ECO:0000259" key="10">
    <source>
        <dbReference type="Pfam" id="PF01050"/>
    </source>
</evidence>
<dbReference type="InterPro" id="IPR014710">
    <property type="entry name" value="RmlC-like_jellyroll"/>
</dbReference>
<dbReference type="Gene3D" id="2.60.120.10">
    <property type="entry name" value="Jelly Rolls"/>
    <property type="match status" value="1"/>
</dbReference>
<comment type="similarity">
    <text evidence="1 8">Belongs to the mannose-6-phosphate isomerase type 2 family.</text>
</comment>
<dbReference type="InterPro" id="IPR005835">
    <property type="entry name" value="NTP_transferase_dom"/>
</dbReference>